<evidence type="ECO:0000313" key="3">
    <source>
        <dbReference type="Proteomes" id="UP001336020"/>
    </source>
</evidence>
<evidence type="ECO:0000313" key="2">
    <source>
        <dbReference type="EMBL" id="MEE2061744.1"/>
    </source>
</evidence>
<reference evidence="2 3" key="1">
    <citation type="submission" date="2023-07" db="EMBL/GenBank/DDBJ databases">
        <authorList>
            <person name="Girao M."/>
            <person name="Carvalho M.F."/>
        </authorList>
    </citation>
    <scope>NUCLEOTIDE SEQUENCE [LARGE SCALE GENOMIC DNA]</scope>
    <source>
        <strain evidence="2 3">YIM65754</strain>
    </source>
</reference>
<evidence type="ECO:0000256" key="1">
    <source>
        <dbReference type="SAM" id="MobiDB-lite"/>
    </source>
</evidence>
<accession>A0ABU7LJM2</accession>
<name>A0ABU7LJM2_9NOCA</name>
<dbReference type="EMBL" id="JAUTXY010000021">
    <property type="protein sequence ID" value="MEE2061744.1"/>
    <property type="molecule type" value="Genomic_DNA"/>
</dbReference>
<comment type="caution">
    <text evidence="2">The sequence shown here is derived from an EMBL/GenBank/DDBJ whole genome shotgun (WGS) entry which is preliminary data.</text>
</comment>
<organism evidence="2 3">
    <name type="scientific">Rhodococcus artemisiae</name>
    <dbReference type="NCBI Taxonomy" id="714159"/>
    <lineage>
        <taxon>Bacteria</taxon>
        <taxon>Bacillati</taxon>
        <taxon>Actinomycetota</taxon>
        <taxon>Actinomycetes</taxon>
        <taxon>Mycobacteriales</taxon>
        <taxon>Nocardiaceae</taxon>
        <taxon>Rhodococcus</taxon>
    </lineage>
</organism>
<sequence length="49" mass="5490">MSGEYADSDPARQSATEKLDGETGFQESCAEVEVPRGRVEEHDRHTYFA</sequence>
<dbReference type="Proteomes" id="UP001336020">
    <property type="component" value="Unassembled WGS sequence"/>
</dbReference>
<protein>
    <submittedName>
        <fullName evidence="2">Uncharacterized protein</fullName>
    </submittedName>
</protein>
<proteinExistence type="predicted"/>
<dbReference type="RefSeq" id="WP_330136885.1">
    <property type="nucleotide sequence ID" value="NZ_JAUTXY010000021.1"/>
</dbReference>
<keyword evidence="3" id="KW-1185">Reference proteome</keyword>
<feature type="compositionally biased region" description="Basic and acidic residues" evidence="1">
    <location>
        <begin position="33"/>
        <end position="49"/>
    </location>
</feature>
<gene>
    <name evidence="2" type="ORF">Q7514_29895</name>
</gene>
<feature type="region of interest" description="Disordered" evidence="1">
    <location>
        <begin position="1"/>
        <end position="49"/>
    </location>
</feature>